<evidence type="ECO:0000313" key="1">
    <source>
        <dbReference type="EMBL" id="SDH54129.1"/>
    </source>
</evidence>
<proteinExistence type="predicted"/>
<protein>
    <submittedName>
        <fullName evidence="1">Uncharacterized protein</fullName>
    </submittedName>
</protein>
<keyword evidence="2" id="KW-1185">Reference proteome</keyword>
<accession>A0A1G8D9U1</accession>
<reference evidence="2" key="1">
    <citation type="submission" date="2016-10" db="EMBL/GenBank/DDBJ databases">
        <authorList>
            <person name="Varghese N."/>
            <person name="Submissions S."/>
        </authorList>
    </citation>
    <scope>NUCLEOTIDE SEQUENCE [LARGE SCALE GENOMIC DNA]</scope>
    <source>
        <strain evidence="2">DSM 17933</strain>
    </source>
</reference>
<dbReference type="AlphaFoldDB" id="A0A1G8D9U1"/>
<name>A0A1G8D9U1_9SPHI</name>
<evidence type="ECO:0000313" key="2">
    <source>
        <dbReference type="Proteomes" id="UP000199643"/>
    </source>
</evidence>
<dbReference type="STRING" id="405671.SAMN05421827_12850"/>
<sequence length="38" mass="4160">MLSKTAVSFTAGKAIYYHLLIKVGPICGRSTFIMIVKT</sequence>
<organism evidence="1 2">
    <name type="scientific">Pedobacter terrae</name>
    <dbReference type="NCBI Taxonomy" id="405671"/>
    <lineage>
        <taxon>Bacteria</taxon>
        <taxon>Pseudomonadati</taxon>
        <taxon>Bacteroidota</taxon>
        <taxon>Sphingobacteriia</taxon>
        <taxon>Sphingobacteriales</taxon>
        <taxon>Sphingobacteriaceae</taxon>
        <taxon>Pedobacter</taxon>
    </lineage>
</organism>
<dbReference type="EMBL" id="FNCH01000028">
    <property type="protein sequence ID" value="SDH54129.1"/>
    <property type="molecule type" value="Genomic_DNA"/>
</dbReference>
<gene>
    <name evidence="1" type="ORF">SAMN05421827_12850</name>
</gene>
<dbReference type="Proteomes" id="UP000199643">
    <property type="component" value="Unassembled WGS sequence"/>
</dbReference>